<dbReference type="STRING" id="561061.SAMN05660862_1469"/>
<evidence type="ECO:0008006" key="6">
    <source>
        <dbReference type="Google" id="ProtNLM"/>
    </source>
</evidence>
<dbReference type="Proteomes" id="UP000192980">
    <property type="component" value="Unassembled WGS sequence"/>
</dbReference>
<keyword evidence="5" id="KW-1185">Reference proteome</keyword>
<gene>
    <name evidence="4" type="ORF">SAMN05660862_1469</name>
</gene>
<reference evidence="4 5" key="1">
    <citation type="submission" date="2017-04" db="EMBL/GenBank/DDBJ databases">
        <authorList>
            <person name="Afonso C.L."/>
            <person name="Miller P.J."/>
            <person name="Scott M.A."/>
            <person name="Spackman E."/>
            <person name="Goraichik I."/>
            <person name="Dimitrov K.M."/>
            <person name="Suarez D.L."/>
            <person name="Swayne D.E."/>
        </authorList>
    </citation>
    <scope>NUCLEOTIDE SEQUENCE [LARGE SCALE GENOMIC DNA]</scope>
    <source>
        <strain evidence="4 5">DSM 22418</strain>
    </source>
</reference>
<keyword evidence="2" id="KW-0472">Membrane</keyword>
<keyword evidence="3" id="KW-0732">Signal</keyword>
<accession>A0A1X7J5E0</accession>
<dbReference type="EMBL" id="FXAU01000002">
    <property type="protein sequence ID" value="SMG22856.1"/>
    <property type="molecule type" value="Genomic_DNA"/>
</dbReference>
<dbReference type="RefSeq" id="WP_144036522.1">
    <property type="nucleotide sequence ID" value="NZ_FXAU01000002.1"/>
</dbReference>
<keyword evidence="2" id="KW-1133">Transmembrane helix</keyword>
<feature type="transmembrane region" description="Helical" evidence="2">
    <location>
        <begin position="153"/>
        <end position="170"/>
    </location>
</feature>
<sequence>MYKLLILFVTSCCLYLAGTGHAHANITADSISFEDQRARINELLDARSKRFGDFDESLLKKTGIFGIFKTTADMQRSIDILKEIVITDNNIFIETKKLIDIKDYQSERNAALAKEYDDQVTAYMKTVSKLQQENDKLRTEIESLDTSEQQSNMALYLAVGIILSLLFVIYQRFSKKRLKKVT</sequence>
<name>A0A1X7J5E0_9SPHI</name>
<feature type="signal peptide" evidence="3">
    <location>
        <begin position="1"/>
        <end position="24"/>
    </location>
</feature>
<evidence type="ECO:0000313" key="5">
    <source>
        <dbReference type="Proteomes" id="UP000192980"/>
    </source>
</evidence>
<evidence type="ECO:0000313" key="4">
    <source>
        <dbReference type="EMBL" id="SMG22856.1"/>
    </source>
</evidence>
<keyword evidence="1" id="KW-0175">Coiled coil</keyword>
<evidence type="ECO:0000256" key="2">
    <source>
        <dbReference type="SAM" id="Phobius"/>
    </source>
</evidence>
<proteinExistence type="predicted"/>
<organism evidence="4 5">
    <name type="scientific">Sphingobacterium psychroaquaticum</name>
    <dbReference type="NCBI Taxonomy" id="561061"/>
    <lineage>
        <taxon>Bacteria</taxon>
        <taxon>Pseudomonadati</taxon>
        <taxon>Bacteroidota</taxon>
        <taxon>Sphingobacteriia</taxon>
        <taxon>Sphingobacteriales</taxon>
        <taxon>Sphingobacteriaceae</taxon>
        <taxon>Sphingobacterium</taxon>
    </lineage>
</organism>
<feature type="coiled-coil region" evidence="1">
    <location>
        <begin position="113"/>
        <end position="150"/>
    </location>
</feature>
<dbReference type="OrthoDB" id="713774at2"/>
<feature type="chain" id="PRO_5012123542" description="Four helix bundle sensory module for signal transduction" evidence="3">
    <location>
        <begin position="25"/>
        <end position="182"/>
    </location>
</feature>
<keyword evidence="2" id="KW-0812">Transmembrane</keyword>
<dbReference type="AlphaFoldDB" id="A0A1X7J5E0"/>
<protein>
    <recommendedName>
        <fullName evidence="6">Four helix bundle sensory module for signal transduction</fullName>
    </recommendedName>
</protein>
<evidence type="ECO:0000256" key="1">
    <source>
        <dbReference type="SAM" id="Coils"/>
    </source>
</evidence>
<evidence type="ECO:0000256" key="3">
    <source>
        <dbReference type="SAM" id="SignalP"/>
    </source>
</evidence>